<dbReference type="EMBL" id="CADEPM010000001">
    <property type="protein sequence ID" value="CAB3396852.1"/>
    <property type="molecule type" value="Genomic_DNA"/>
</dbReference>
<keyword evidence="1" id="KW-0472">Membrane</keyword>
<protein>
    <submittedName>
        <fullName evidence="2">Uncharacterized protein</fullName>
    </submittedName>
</protein>
<dbReference type="InterPro" id="IPR019425">
    <property type="entry name" value="7TM_GPCR_serpentine_rcpt_Srt"/>
</dbReference>
<evidence type="ECO:0000313" key="2">
    <source>
        <dbReference type="EMBL" id="CAB3396852.1"/>
    </source>
</evidence>
<dbReference type="AlphaFoldDB" id="A0A8S1E520"/>
<feature type="transmembrane region" description="Helical" evidence="1">
    <location>
        <begin position="23"/>
        <end position="45"/>
    </location>
</feature>
<dbReference type="SUPFAM" id="SSF81321">
    <property type="entry name" value="Family A G protein-coupled receptor-like"/>
    <property type="match status" value="1"/>
</dbReference>
<feature type="transmembrane region" description="Helical" evidence="1">
    <location>
        <begin position="252"/>
        <end position="275"/>
    </location>
</feature>
<feature type="transmembrane region" description="Helical" evidence="1">
    <location>
        <begin position="66"/>
        <end position="84"/>
    </location>
</feature>
<evidence type="ECO:0000313" key="3">
    <source>
        <dbReference type="Proteomes" id="UP000494206"/>
    </source>
</evidence>
<feature type="transmembrane region" description="Helical" evidence="1">
    <location>
        <begin position="90"/>
        <end position="115"/>
    </location>
</feature>
<comment type="caution">
    <text evidence="2">The sequence shown here is derived from an EMBL/GenBank/DDBJ whole genome shotgun (WGS) entry which is preliminary data.</text>
</comment>
<gene>
    <name evidence="2" type="ORF">CBOVIS_LOCUS351</name>
</gene>
<dbReference type="OrthoDB" id="5833348at2759"/>
<proteinExistence type="predicted"/>
<reference evidence="2 3" key="1">
    <citation type="submission" date="2020-04" db="EMBL/GenBank/DDBJ databases">
        <authorList>
            <person name="Laetsch R D."/>
            <person name="Stevens L."/>
            <person name="Kumar S."/>
            <person name="Blaxter L. M."/>
        </authorList>
    </citation>
    <scope>NUCLEOTIDE SEQUENCE [LARGE SCALE GENOMIC DNA]</scope>
</reference>
<feature type="transmembrane region" description="Helical" evidence="1">
    <location>
        <begin position="179"/>
        <end position="204"/>
    </location>
</feature>
<dbReference type="PANTHER" id="PTHR23021:SF33">
    <property type="entry name" value="SERPENTINE RECEPTOR, CLASS T"/>
    <property type="match status" value="1"/>
</dbReference>
<feature type="transmembrane region" description="Helical" evidence="1">
    <location>
        <begin position="220"/>
        <end position="240"/>
    </location>
</feature>
<keyword evidence="3" id="KW-1185">Reference proteome</keyword>
<accession>A0A8S1E520</accession>
<sequence>MNQTGDTNIFEFNNDRFMIRVGLAYMFVSIWLLPLYALIMTAIYIRDRTKPNMTNKLMNHINFFEVGQAFCHFISSPILIFPYFATAWDWIIRVLGCIINTFWIAEFPAMTTLAVSRILIFCDIIQTKRIPIPIKIILFIAYSWIAFVLIYGCISQNFAFTPPSWGYDFDVEYAELFGILELALSFPCLAISYFSYIFIIYLIYSRKKHSQSKSNRRNELAIMIQYTFVTTYMVILIFLWHEGDVFLEMTDLTNAILNCFWIGCSYLNPVLLLILNKQIRNEIHYMLGGVRKMHVTQSVRTMISNN</sequence>
<organism evidence="2 3">
    <name type="scientific">Caenorhabditis bovis</name>
    <dbReference type="NCBI Taxonomy" id="2654633"/>
    <lineage>
        <taxon>Eukaryota</taxon>
        <taxon>Metazoa</taxon>
        <taxon>Ecdysozoa</taxon>
        <taxon>Nematoda</taxon>
        <taxon>Chromadorea</taxon>
        <taxon>Rhabditida</taxon>
        <taxon>Rhabditina</taxon>
        <taxon>Rhabditomorpha</taxon>
        <taxon>Rhabditoidea</taxon>
        <taxon>Rhabditidae</taxon>
        <taxon>Peloderinae</taxon>
        <taxon>Caenorhabditis</taxon>
    </lineage>
</organism>
<keyword evidence="1" id="KW-1133">Transmembrane helix</keyword>
<feature type="transmembrane region" description="Helical" evidence="1">
    <location>
        <begin position="136"/>
        <end position="159"/>
    </location>
</feature>
<keyword evidence="1" id="KW-0812">Transmembrane</keyword>
<dbReference type="PANTHER" id="PTHR23021">
    <property type="entry name" value="SERPENTINE RECEPTOR, CLASS T"/>
    <property type="match status" value="1"/>
</dbReference>
<dbReference type="Gene3D" id="1.20.1070.10">
    <property type="entry name" value="Rhodopsin 7-helix transmembrane proteins"/>
    <property type="match status" value="1"/>
</dbReference>
<dbReference type="Proteomes" id="UP000494206">
    <property type="component" value="Unassembled WGS sequence"/>
</dbReference>
<evidence type="ECO:0000256" key="1">
    <source>
        <dbReference type="SAM" id="Phobius"/>
    </source>
</evidence>
<name>A0A8S1E520_9PELO</name>